<dbReference type="RefSeq" id="WP_135472882.1">
    <property type="nucleotide sequence ID" value="NZ_CP039394.1"/>
</dbReference>
<dbReference type="GeneID" id="82151191"/>
<keyword evidence="2" id="KW-1185">Reference proteome</keyword>
<dbReference type="KEGG" id="mgod:E7746_14600"/>
<reference evidence="1 2" key="1">
    <citation type="submission" date="2019-02" db="EMBL/GenBank/DDBJ databases">
        <title>Isolation and identification of novel species under the genus Muribaculum.</title>
        <authorList>
            <person name="Miyake S."/>
            <person name="Ding Y."/>
            <person name="Low A."/>
            <person name="Soh M."/>
            <person name="Seedorf H."/>
        </authorList>
    </citation>
    <scope>NUCLEOTIDE SEQUENCE [LARGE SCALE GENOMIC DNA]</scope>
    <source>
        <strain evidence="1 2">TLL-A4</strain>
        <plasmid evidence="2">ptaa-4-1</plasmid>
    </source>
</reference>
<evidence type="ECO:0000313" key="2">
    <source>
        <dbReference type="Proteomes" id="UP000297031"/>
    </source>
</evidence>
<protein>
    <submittedName>
        <fullName evidence="1">Uncharacterized protein</fullName>
    </submittedName>
</protein>
<sequence>MNTKASMEQYTVTFFVEKTDLAGNHKGMEKRVIRTGKTTIAEAAEVAIAHGANPFKNWKLTWEK</sequence>
<organism evidence="1 2">
    <name type="scientific">Muribaculum gordoncarteri</name>
    <dbReference type="NCBI Taxonomy" id="2530390"/>
    <lineage>
        <taxon>Bacteria</taxon>
        <taxon>Pseudomonadati</taxon>
        <taxon>Bacteroidota</taxon>
        <taxon>Bacteroidia</taxon>
        <taxon>Bacteroidales</taxon>
        <taxon>Muribaculaceae</taxon>
        <taxon>Muribaculum</taxon>
    </lineage>
</organism>
<proteinExistence type="predicted"/>
<name>A0A4P7VS19_9BACT</name>
<dbReference type="OrthoDB" id="9902186at2"/>
<keyword evidence="1" id="KW-0614">Plasmid</keyword>
<gene>
    <name evidence="1" type="ORF">E7746_14600</name>
</gene>
<accession>A0A4P7VS19</accession>
<dbReference type="Proteomes" id="UP000297031">
    <property type="component" value="Plasmid pTAA-4-1"/>
</dbReference>
<geneLocation type="plasmid" evidence="2">
    <name>ptaa-4-1</name>
</geneLocation>
<dbReference type="AlphaFoldDB" id="A0A4P7VS19"/>
<evidence type="ECO:0000313" key="1">
    <source>
        <dbReference type="EMBL" id="QCD37167.1"/>
    </source>
</evidence>
<dbReference type="EMBL" id="CP039394">
    <property type="protein sequence ID" value="QCD37167.1"/>
    <property type="molecule type" value="Genomic_DNA"/>
</dbReference>